<sequence>MYIDALPLKCFIGFFTNNEIPDSAGRVPIQKEVSKMPPQRGLFVATAIKMKPYNHPHGSKGLSMPIKKLETE</sequence>
<accession>A0A0B0EJU5</accession>
<evidence type="ECO:0000313" key="2">
    <source>
        <dbReference type="Proteomes" id="UP000030652"/>
    </source>
</evidence>
<evidence type="ECO:0000313" key="1">
    <source>
        <dbReference type="EMBL" id="KHE90985.1"/>
    </source>
</evidence>
<organism evidence="1 2">
    <name type="scientific">Candidatus Scalindua brodae</name>
    <dbReference type="NCBI Taxonomy" id="237368"/>
    <lineage>
        <taxon>Bacteria</taxon>
        <taxon>Pseudomonadati</taxon>
        <taxon>Planctomycetota</taxon>
        <taxon>Candidatus Brocadiia</taxon>
        <taxon>Candidatus Brocadiales</taxon>
        <taxon>Candidatus Scalinduaceae</taxon>
        <taxon>Candidatus Scalindua</taxon>
    </lineage>
</organism>
<reference evidence="1 2" key="1">
    <citation type="submission" date="2014-10" db="EMBL/GenBank/DDBJ databases">
        <title>Draft genome of anammox bacterium scalindua brodae, obtained using differential coverage binning of sequence data from two enrichment reactors.</title>
        <authorList>
            <person name="Speth D.R."/>
            <person name="Russ L."/>
            <person name="Kartal B."/>
            <person name="Op den Camp H.J."/>
            <person name="Dutilh B.E."/>
            <person name="Jetten M.S."/>
        </authorList>
    </citation>
    <scope>NUCLEOTIDE SEQUENCE [LARGE SCALE GENOMIC DNA]</scope>
    <source>
        <strain evidence="1">RU1</strain>
    </source>
</reference>
<protein>
    <submittedName>
        <fullName evidence="1">Uncharacterized protein</fullName>
    </submittedName>
</protein>
<gene>
    <name evidence="1" type="ORF">SCABRO_03287</name>
</gene>
<dbReference type="EMBL" id="JRYO01000225">
    <property type="protein sequence ID" value="KHE90985.1"/>
    <property type="molecule type" value="Genomic_DNA"/>
</dbReference>
<comment type="caution">
    <text evidence="1">The sequence shown here is derived from an EMBL/GenBank/DDBJ whole genome shotgun (WGS) entry which is preliminary data.</text>
</comment>
<proteinExistence type="predicted"/>
<name>A0A0B0EJU5_9BACT</name>
<dbReference type="Proteomes" id="UP000030652">
    <property type="component" value="Unassembled WGS sequence"/>
</dbReference>
<dbReference type="AlphaFoldDB" id="A0A0B0EJU5"/>